<evidence type="ECO:0000313" key="2">
    <source>
        <dbReference type="Proteomes" id="UP000247371"/>
    </source>
</evidence>
<organism evidence="1 2">
    <name type="scientific">Komagataeibacter swingsii</name>
    <dbReference type="NCBI Taxonomy" id="215220"/>
    <lineage>
        <taxon>Bacteria</taxon>
        <taxon>Pseudomonadati</taxon>
        <taxon>Pseudomonadota</taxon>
        <taxon>Alphaproteobacteria</taxon>
        <taxon>Acetobacterales</taxon>
        <taxon>Acetobacteraceae</taxon>
        <taxon>Komagataeibacter</taxon>
    </lineage>
</organism>
<name>A0A2V4RNU5_9PROT</name>
<proteinExistence type="predicted"/>
<accession>A0A2V4RNU5</accession>
<protein>
    <submittedName>
        <fullName evidence="1">Uncharacterized protein</fullName>
    </submittedName>
</protein>
<keyword evidence="2" id="KW-1185">Reference proteome</keyword>
<evidence type="ECO:0000313" key="1">
    <source>
        <dbReference type="EMBL" id="PYD70305.1"/>
    </source>
</evidence>
<sequence length="470" mass="51012">MASIDPHAFGIVMDGGTEDDRLLAQMYQALPNQSIVNLPIGLLPQWWNPPHIRGRHMYWKDIGRVDYAGFPTGSGITCIGDGDVHSGFFQGSLQAIKCVREEEDYAPVLNLMLDVHHRYPVTGWGGRDEIPALNIAATGEADSAASTVGLASHLYSHGQHTYSTNDVALKTYTDVYGWDSTWGIDIRSTDHTGTLPRNDGHSPGAFSLVGLEVDLLANGPDNPAIRYNPTTAAYRQFIYLGGGTNEPIGNWAPDFAGYQPGDVIKETDDHGVVSMFVVTHGGKTGHQPPPWRHAADDITDGTVGWKWGEPHATSIGNGIYLQDGQDVSYGSFLSTNAHYLNAAIDLSQMTCATPPLCAALRIPADVPLDLSADGTATRQNRHTLSYSATTHALEYRHDQKTLLQVDDSGTLRAPALTLSSVLALPSLHAAQIRTLPHPEEGEIVNDADSHAPAIYEKGRWYHLQLTEITP</sequence>
<dbReference type="RefSeq" id="WP_146222639.1">
    <property type="nucleotide sequence ID" value="NZ_NKUB01000004.1"/>
</dbReference>
<reference evidence="1 2" key="1">
    <citation type="submission" date="2017-07" db="EMBL/GenBank/DDBJ databases">
        <title>A draft genome sequence of Komagataeibacter swingsii LMG 22125.</title>
        <authorList>
            <person name="Skraban J."/>
            <person name="Cleenwerck I."/>
            <person name="Vandamme P."/>
            <person name="Trcek J."/>
        </authorList>
    </citation>
    <scope>NUCLEOTIDE SEQUENCE [LARGE SCALE GENOMIC DNA]</scope>
    <source>
        <strain evidence="1 2">LMG 22125</strain>
    </source>
</reference>
<dbReference type="Proteomes" id="UP000247371">
    <property type="component" value="Unassembled WGS sequence"/>
</dbReference>
<comment type="caution">
    <text evidence="1">The sequence shown here is derived from an EMBL/GenBank/DDBJ whole genome shotgun (WGS) entry which is preliminary data.</text>
</comment>
<gene>
    <name evidence="1" type="ORF">CFR76_05155</name>
</gene>
<dbReference type="EMBL" id="NKUB01000004">
    <property type="protein sequence ID" value="PYD70305.1"/>
    <property type="molecule type" value="Genomic_DNA"/>
</dbReference>
<dbReference type="AlphaFoldDB" id="A0A2V4RNU5"/>